<name>A0AAE2RQV4_CLOBE</name>
<proteinExistence type="predicted"/>
<evidence type="ECO:0000313" key="2">
    <source>
        <dbReference type="Proteomes" id="UP000631418"/>
    </source>
</evidence>
<comment type="caution">
    <text evidence="1">The sequence shown here is derived from an EMBL/GenBank/DDBJ whole genome shotgun (WGS) entry which is preliminary data.</text>
</comment>
<dbReference type="AlphaFoldDB" id="A0AAE2RQV4"/>
<dbReference type="EMBL" id="JADOEF010000001">
    <property type="protein sequence ID" value="MBF7809848.1"/>
    <property type="molecule type" value="Genomic_DNA"/>
</dbReference>
<dbReference type="RefSeq" id="WP_012059562.1">
    <property type="nucleotide sequence ID" value="NZ_CP073279.1"/>
</dbReference>
<accession>A0AAE2RQV4</accession>
<dbReference type="Proteomes" id="UP000631418">
    <property type="component" value="Unassembled WGS sequence"/>
</dbReference>
<organism evidence="1 2">
    <name type="scientific">Clostridium beijerinckii</name>
    <name type="common">Clostridium MP</name>
    <dbReference type="NCBI Taxonomy" id="1520"/>
    <lineage>
        <taxon>Bacteria</taxon>
        <taxon>Bacillati</taxon>
        <taxon>Bacillota</taxon>
        <taxon>Clostridia</taxon>
        <taxon>Eubacteriales</taxon>
        <taxon>Clostridiaceae</taxon>
        <taxon>Clostridium</taxon>
    </lineage>
</organism>
<gene>
    <name evidence="1" type="ORF">IS491_14460</name>
</gene>
<protein>
    <submittedName>
        <fullName evidence="1">Uncharacterized protein</fullName>
    </submittedName>
</protein>
<sequence>MIFLGLEKVDDTKARVGLTHYFPEQLTEEEKSTGIIVDSVPKPDVPAGKIPDLYYLYETKELVYEYKDAPKTNEQLTREDISNIYYILMNGGLM</sequence>
<reference evidence="1" key="1">
    <citation type="submission" date="2020-11" db="EMBL/GenBank/DDBJ databases">
        <authorList>
            <person name="Thieme N."/>
            <person name="Liebl W."/>
            <person name="Zverlov V."/>
        </authorList>
    </citation>
    <scope>NUCLEOTIDE SEQUENCE</scope>
    <source>
        <strain evidence="1">NT08</strain>
    </source>
</reference>
<evidence type="ECO:0000313" key="1">
    <source>
        <dbReference type="EMBL" id="MBF7809848.1"/>
    </source>
</evidence>